<reference evidence="2 3" key="1">
    <citation type="journal article" date="2019" name="Sci. Rep.">
        <title>Orb-weaving spider Araneus ventricosus genome elucidates the spidroin gene catalogue.</title>
        <authorList>
            <person name="Kono N."/>
            <person name="Nakamura H."/>
            <person name="Ohtoshi R."/>
            <person name="Moran D.A.P."/>
            <person name="Shinohara A."/>
            <person name="Yoshida Y."/>
            <person name="Fujiwara M."/>
            <person name="Mori M."/>
            <person name="Tomita M."/>
            <person name="Arakawa K."/>
        </authorList>
    </citation>
    <scope>NUCLEOTIDE SEQUENCE [LARGE SCALE GENOMIC DNA]</scope>
</reference>
<accession>A0A4Y2LX09</accession>
<dbReference type="EMBL" id="BGPR01006481">
    <property type="protein sequence ID" value="GBN19341.1"/>
    <property type="molecule type" value="Genomic_DNA"/>
</dbReference>
<evidence type="ECO:0000313" key="2">
    <source>
        <dbReference type="EMBL" id="GBN19341.1"/>
    </source>
</evidence>
<protein>
    <submittedName>
        <fullName evidence="2">Uncharacterized protein</fullName>
    </submittedName>
</protein>
<organism evidence="2 3">
    <name type="scientific">Araneus ventricosus</name>
    <name type="common">Orbweaver spider</name>
    <name type="synonym">Epeira ventricosa</name>
    <dbReference type="NCBI Taxonomy" id="182803"/>
    <lineage>
        <taxon>Eukaryota</taxon>
        <taxon>Metazoa</taxon>
        <taxon>Ecdysozoa</taxon>
        <taxon>Arthropoda</taxon>
        <taxon>Chelicerata</taxon>
        <taxon>Arachnida</taxon>
        <taxon>Araneae</taxon>
        <taxon>Araneomorphae</taxon>
        <taxon>Entelegynae</taxon>
        <taxon>Araneoidea</taxon>
        <taxon>Araneidae</taxon>
        <taxon>Araneus</taxon>
    </lineage>
</organism>
<keyword evidence="3" id="KW-1185">Reference proteome</keyword>
<feature type="region of interest" description="Disordered" evidence="1">
    <location>
        <begin position="50"/>
        <end position="78"/>
    </location>
</feature>
<sequence>MVNLCCRGSSVIGKRLVLQTTDDPAGSLHQHQPGHHVLQTALVGRKATHFTSPIKHPRRRLAASGVGPEGARQRGIAAVDQPGLLLEAGSRDK</sequence>
<name>A0A4Y2LX09_ARAVE</name>
<evidence type="ECO:0000256" key="1">
    <source>
        <dbReference type="SAM" id="MobiDB-lite"/>
    </source>
</evidence>
<proteinExistence type="predicted"/>
<evidence type="ECO:0000313" key="3">
    <source>
        <dbReference type="Proteomes" id="UP000499080"/>
    </source>
</evidence>
<gene>
    <name evidence="2" type="ORF">AVEN_257485_1</name>
</gene>
<dbReference type="AlphaFoldDB" id="A0A4Y2LX09"/>
<dbReference type="Proteomes" id="UP000499080">
    <property type="component" value="Unassembled WGS sequence"/>
</dbReference>
<dbReference type="OrthoDB" id="10587091at2759"/>
<comment type="caution">
    <text evidence="2">The sequence shown here is derived from an EMBL/GenBank/DDBJ whole genome shotgun (WGS) entry which is preliminary data.</text>
</comment>